<dbReference type="Gene3D" id="3.40.50.1820">
    <property type="entry name" value="alpha/beta hydrolase"/>
    <property type="match status" value="1"/>
</dbReference>
<comment type="similarity">
    <text evidence="1">Belongs to the type-B carboxylesterase/lipase family.</text>
</comment>
<evidence type="ECO:0000313" key="5">
    <source>
        <dbReference type="Proteomes" id="UP001148838"/>
    </source>
</evidence>
<dbReference type="InterPro" id="IPR051093">
    <property type="entry name" value="Neuroligin/BSAL"/>
</dbReference>
<dbReference type="EMBL" id="JAJSOF020000038">
    <property type="protein sequence ID" value="KAJ4427222.1"/>
    <property type="molecule type" value="Genomic_DNA"/>
</dbReference>
<keyword evidence="5" id="KW-1185">Reference proteome</keyword>
<reference evidence="4 5" key="1">
    <citation type="journal article" date="2022" name="Allergy">
        <title>Genome assembly and annotation of Periplaneta americana reveal a comprehensive cockroach allergen profile.</title>
        <authorList>
            <person name="Wang L."/>
            <person name="Xiong Q."/>
            <person name="Saelim N."/>
            <person name="Wang L."/>
            <person name="Nong W."/>
            <person name="Wan A.T."/>
            <person name="Shi M."/>
            <person name="Liu X."/>
            <person name="Cao Q."/>
            <person name="Hui J.H.L."/>
            <person name="Sookrung N."/>
            <person name="Leung T.F."/>
            <person name="Tungtrongchitr A."/>
            <person name="Tsui S.K.W."/>
        </authorList>
    </citation>
    <scope>NUCLEOTIDE SEQUENCE [LARGE SCALE GENOMIC DNA]</scope>
    <source>
        <strain evidence="4">PWHHKU_190912</strain>
    </source>
</reference>
<feature type="domain" description="Carboxylesterase type B" evidence="3">
    <location>
        <begin position="287"/>
        <end position="576"/>
    </location>
</feature>
<comment type="caution">
    <text evidence="4">The sequence shown here is derived from an EMBL/GenBank/DDBJ whole genome shotgun (WGS) entry which is preliminary data.</text>
</comment>
<dbReference type="InterPro" id="IPR029058">
    <property type="entry name" value="AB_hydrolase_fold"/>
</dbReference>
<dbReference type="SUPFAM" id="SSF53474">
    <property type="entry name" value="alpha/beta-Hydrolases"/>
    <property type="match status" value="1"/>
</dbReference>
<evidence type="ECO:0000256" key="2">
    <source>
        <dbReference type="ARBA" id="ARBA00023180"/>
    </source>
</evidence>
<evidence type="ECO:0000256" key="1">
    <source>
        <dbReference type="ARBA" id="ARBA00005964"/>
    </source>
</evidence>
<gene>
    <name evidence="4" type="ORF">ANN_24839</name>
</gene>
<evidence type="ECO:0000313" key="4">
    <source>
        <dbReference type="EMBL" id="KAJ4427222.1"/>
    </source>
</evidence>
<organism evidence="4 5">
    <name type="scientific">Periplaneta americana</name>
    <name type="common">American cockroach</name>
    <name type="synonym">Blatta americana</name>
    <dbReference type="NCBI Taxonomy" id="6978"/>
    <lineage>
        <taxon>Eukaryota</taxon>
        <taxon>Metazoa</taxon>
        <taxon>Ecdysozoa</taxon>
        <taxon>Arthropoda</taxon>
        <taxon>Hexapoda</taxon>
        <taxon>Insecta</taxon>
        <taxon>Pterygota</taxon>
        <taxon>Neoptera</taxon>
        <taxon>Polyneoptera</taxon>
        <taxon>Dictyoptera</taxon>
        <taxon>Blattodea</taxon>
        <taxon>Blattoidea</taxon>
        <taxon>Blattidae</taxon>
        <taxon>Blattinae</taxon>
        <taxon>Periplaneta</taxon>
    </lineage>
</organism>
<dbReference type="PANTHER" id="PTHR43903">
    <property type="entry name" value="NEUROLIGIN"/>
    <property type="match status" value="1"/>
</dbReference>
<evidence type="ECO:0000259" key="3">
    <source>
        <dbReference type="Pfam" id="PF00135"/>
    </source>
</evidence>
<dbReference type="Proteomes" id="UP001148838">
    <property type="component" value="Unassembled WGS sequence"/>
</dbReference>
<protein>
    <recommendedName>
        <fullName evidence="3">Carboxylesterase type B domain-containing protein</fullName>
    </recommendedName>
</protein>
<keyword evidence="2" id="KW-0325">Glycoprotein</keyword>
<dbReference type="InterPro" id="IPR002018">
    <property type="entry name" value="CarbesteraseB"/>
</dbReference>
<name>A0ABQ8RZX4_PERAM</name>
<dbReference type="Pfam" id="PF00135">
    <property type="entry name" value="COesterase"/>
    <property type="match status" value="1"/>
</dbReference>
<sequence>MIVNSGTVYVKMLGPPLHIRNAVTKLGNLNDQNVNAVRDYENIRTRCLSELQVNRDEATGSVRQLRQQLRDREFKIWCAYAQKGKRAVLFEEVPAANPRIIKHEGLSSSEWREMLKMIAMVTPVRFLRGLSTGTTHCRHCSEYETLPHVLGSFPQGEVLRIKRYNTMCTMIADAFRSKNLDIHEEVHCIADGGSNRRIDIIAINRNKQTAEIIDPTIRFEISATQPSEVNEEKKKIYEPSYQRNTTLKKITVAGLFFGARGTIPKTFDERSSRCHRHRQIKFSVAIFRQHLYGFLRPGVGEHTVSNFGLLDQIAALQWIKENIQEFGGDPNSVTLMGHGTGAACVNYLMVSPVSQGMHASGLFRRAILMSGTALADWALTTSSVITIQVAQALNCALKDTNNEMASCLRKKRLEEIMDVKVEVPEFKTRFGPMVDGSVVPNDPFQLIGVYKDLFSRFELLYGVTELESYNLLDAVSLQYGMLEQDRDKKIRSYVQERFQYLPDLSLAETLKAYNVTRRRTSASSQSIAETNRDILLDVLSDARVAAPMVQTANFHSSVNPQSYFYVFSHTSSHGHYTGSAVKNLKVRIYKKVILPVVLYGCETWTLTLREEHRLRVFENKVLRKIFGAKRDEVTGEWRKLHNTELHTLYSSPDIIRNIKSRRLRWAGHVARMGEFRNAYRVLIGRPEGKNL</sequence>
<proteinExistence type="inferred from homology"/>
<accession>A0ABQ8RZX4</accession>